<dbReference type="EMBL" id="VXPY01000062">
    <property type="protein sequence ID" value="MYD90450.1"/>
    <property type="molecule type" value="Genomic_DNA"/>
</dbReference>
<dbReference type="SUPFAM" id="SSF53850">
    <property type="entry name" value="Periplasmic binding protein-like II"/>
    <property type="match status" value="1"/>
</dbReference>
<comment type="caution">
    <text evidence="2">The sequence shown here is derived from an EMBL/GenBank/DDBJ whole genome shotgun (WGS) entry which is preliminary data.</text>
</comment>
<dbReference type="PROSITE" id="PS51318">
    <property type="entry name" value="TAT"/>
    <property type="match status" value="1"/>
</dbReference>
<dbReference type="InterPro" id="IPR019546">
    <property type="entry name" value="TAT_signal_bac_arc"/>
</dbReference>
<feature type="chain" id="PRO_5025483848" evidence="1">
    <location>
        <begin position="35"/>
        <end position="445"/>
    </location>
</feature>
<dbReference type="PANTHER" id="PTHR43649:SF30">
    <property type="entry name" value="ABC TRANSPORTER SUBSTRATE-BINDING PROTEIN"/>
    <property type="match status" value="1"/>
</dbReference>
<sequence length="445" mass="48173">MASTTLSRRRFLAFSGVAAGAAALAACAPPTAPAADAGGMSAESVTVSTALTWEAAFQTTQQEFDTNFMEENSDIVLEPVYNTWSDHNQVVPTWAAADTLPDIIYVHGSRAFPWAFEGITVSMQSHIDADPGFNVAGVWEEALRLYRFEGEQHGIPYDHGPIILGYNKDIFDAAGVDYPSEDWTIEDLVETSIALTNTEGDVPVWGWRGDMPNFGNGTNRNMLNTYGANLYNDEETAIELDTPEARVAVQIWVDLIHKHGAAPTPAESEAFEQNAWIAGQCGMSLFASWSTPTQYAFANYAWDVAPWPAGPAGQSCGSFGSGFSITKNSGNPAAAWRFLSSYLSTEGMEFMWGSSGRGSPARADAYQSWLDSEPASDNAHYFLHALENYAVTGRPYQTLAAPQLLDITGRYQTLLRSGEIDVDSAITGIVEEANAAFADAAERMS</sequence>
<feature type="signal peptide" evidence="1">
    <location>
        <begin position="1"/>
        <end position="34"/>
    </location>
</feature>
<dbReference type="InterPro" id="IPR006311">
    <property type="entry name" value="TAT_signal"/>
</dbReference>
<name>A0A6B1DRW0_9CHLR</name>
<keyword evidence="1" id="KW-0732">Signal</keyword>
<evidence type="ECO:0000313" key="2">
    <source>
        <dbReference type="EMBL" id="MYD90450.1"/>
    </source>
</evidence>
<reference evidence="2" key="1">
    <citation type="submission" date="2019-09" db="EMBL/GenBank/DDBJ databases">
        <title>Characterisation of the sponge microbiome using genome-centric metagenomics.</title>
        <authorList>
            <person name="Engelberts J.P."/>
            <person name="Robbins S.J."/>
            <person name="De Goeij J.M."/>
            <person name="Aranda M."/>
            <person name="Bell S.C."/>
            <person name="Webster N.S."/>
        </authorList>
    </citation>
    <scope>NUCLEOTIDE SEQUENCE</scope>
    <source>
        <strain evidence="2">SB0662_bin_9</strain>
    </source>
</reference>
<organism evidence="2">
    <name type="scientific">Caldilineaceae bacterium SB0662_bin_9</name>
    <dbReference type="NCBI Taxonomy" id="2605258"/>
    <lineage>
        <taxon>Bacteria</taxon>
        <taxon>Bacillati</taxon>
        <taxon>Chloroflexota</taxon>
        <taxon>Caldilineae</taxon>
        <taxon>Caldilineales</taxon>
        <taxon>Caldilineaceae</taxon>
    </lineage>
</organism>
<protein>
    <submittedName>
        <fullName evidence="2">Sugar ABC transporter substrate-binding protein</fullName>
    </submittedName>
</protein>
<dbReference type="InterPro" id="IPR050490">
    <property type="entry name" value="Bact_solute-bd_prot1"/>
</dbReference>
<evidence type="ECO:0000256" key="1">
    <source>
        <dbReference type="SAM" id="SignalP"/>
    </source>
</evidence>
<dbReference type="CDD" id="cd13585">
    <property type="entry name" value="PBP2_TMBP_like"/>
    <property type="match status" value="1"/>
</dbReference>
<dbReference type="PANTHER" id="PTHR43649">
    <property type="entry name" value="ARABINOSE-BINDING PROTEIN-RELATED"/>
    <property type="match status" value="1"/>
</dbReference>
<gene>
    <name evidence="2" type="ORF">F4Y08_08980</name>
</gene>
<proteinExistence type="predicted"/>
<dbReference type="Gene3D" id="3.40.190.10">
    <property type="entry name" value="Periplasmic binding protein-like II"/>
    <property type="match status" value="1"/>
</dbReference>
<dbReference type="AlphaFoldDB" id="A0A6B1DRW0"/>
<accession>A0A6B1DRW0</accession>
<dbReference type="Pfam" id="PF01547">
    <property type="entry name" value="SBP_bac_1"/>
    <property type="match status" value="1"/>
</dbReference>
<dbReference type="InterPro" id="IPR006059">
    <property type="entry name" value="SBP"/>
</dbReference>
<dbReference type="NCBIfam" id="TIGR01409">
    <property type="entry name" value="TAT_signal_seq"/>
    <property type="match status" value="1"/>
</dbReference>